<organism evidence="1 2">
    <name type="scientific">Deinococcus aquaticus</name>
    <dbReference type="NCBI Taxonomy" id="328692"/>
    <lineage>
        <taxon>Bacteria</taxon>
        <taxon>Thermotogati</taxon>
        <taxon>Deinococcota</taxon>
        <taxon>Deinococci</taxon>
        <taxon>Deinococcales</taxon>
        <taxon>Deinococcaceae</taxon>
        <taxon>Deinococcus</taxon>
    </lineage>
</organism>
<proteinExistence type="predicted"/>
<evidence type="ECO:0000313" key="2">
    <source>
        <dbReference type="Proteomes" id="UP001217044"/>
    </source>
</evidence>
<protein>
    <submittedName>
        <fullName evidence="1">Uncharacterized protein</fullName>
    </submittedName>
</protein>
<sequence>MTALPTRPVLTVKRPASRPNLLARLHALLGAALHPDAQATHDRQQSRAALNAEAHRAALLRTQITGTTLTGGRP</sequence>
<dbReference type="RefSeq" id="WP_273990063.1">
    <property type="nucleotide sequence ID" value="NZ_BAABQT010000011.1"/>
</dbReference>
<reference evidence="1 2" key="1">
    <citation type="submission" date="2022-12" db="EMBL/GenBank/DDBJ databases">
        <title>Genome Sequence of Deinococcus aquaticus Type Strain PB314.</title>
        <authorList>
            <person name="Albert C."/>
            <person name="Hill J."/>
            <person name="Boren L."/>
            <person name="Scholz-Ng S."/>
            <person name="Fatema N."/>
            <person name="Grosso R."/>
            <person name="Soboslay E."/>
            <person name="Tuohy J."/>
        </authorList>
    </citation>
    <scope>NUCLEOTIDE SEQUENCE [LARGE SCALE GENOMIC DNA]</scope>
    <source>
        <strain evidence="1 2">PB-314</strain>
    </source>
</reference>
<name>A0ABY7V5Y7_9DEIO</name>
<dbReference type="EMBL" id="CP115165">
    <property type="protein sequence ID" value="WDA59528.1"/>
    <property type="molecule type" value="Genomic_DNA"/>
</dbReference>
<evidence type="ECO:0000313" key="1">
    <source>
        <dbReference type="EMBL" id="WDA59528.1"/>
    </source>
</evidence>
<dbReference type="Proteomes" id="UP001217044">
    <property type="component" value="Chromosome"/>
</dbReference>
<gene>
    <name evidence="1" type="ORF">M8445_04765</name>
</gene>
<accession>A0ABY7V5Y7</accession>
<keyword evidence="2" id="KW-1185">Reference proteome</keyword>